<organism evidence="1 2">
    <name type="scientific">Acinetobacter bouvetii</name>
    <dbReference type="NCBI Taxonomy" id="202951"/>
    <lineage>
        <taxon>Bacteria</taxon>
        <taxon>Pseudomonadati</taxon>
        <taxon>Pseudomonadota</taxon>
        <taxon>Gammaproteobacteria</taxon>
        <taxon>Moraxellales</taxon>
        <taxon>Moraxellaceae</taxon>
        <taxon>Acinetobacter</taxon>
    </lineage>
</organism>
<gene>
    <name evidence="1" type="ORF">SFB21_1011</name>
</gene>
<proteinExistence type="predicted"/>
<accession>A0A811G9Y5</accession>
<dbReference type="AlphaFoldDB" id="A0A811G9Y5"/>
<protein>
    <recommendedName>
        <fullName evidence="3">DUF4256 domain-containing protein</fullName>
    </recommendedName>
</protein>
<comment type="caution">
    <text evidence="1">The sequence shown here is derived from an EMBL/GenBank/DDBJ whole genome shotgun (WGS) entry which is preliminary data.</text>
</comment>
<dbReference type="RefSeq" id="WP_174558959.1">
    <property type="nucleotide sequence ID" value="NZ_CADDTS010000020.1"/>
</dbReference>
<dbReference type="InterPro" id="IPR025352">
    <property type="entry name" value="DUF4256"/>
</dbReference>
<sequence>MKENKEEAKQLSGEQSKHLLNILKERFEQNMQRHKAMQWPKIQHKLEASPDKMRSLHEMECTGGEPDVVLHDHVTDHYIFMDCCVESPSARRSLCYDREALDSRKSNKPQNSVMDIVSDMGVELLTEHDYYELQAIDAIDMKTSSWLFTPDNIRKKGGALFGDKRFGRVFVYHNGAESYYAARGFRVLLRV</sequence>
<dbReference type="Pfam" id="PF14066">
    <property type="entry name" value="DUF4256"/>
    <property type="match status" value="1"/>
</dbReference>
<evidence type="ECO:0008006" key="3">
    <source>
        <dbReference type="Google" id="ProtNLM"/>
    </source>
</evidence>
<dbReference type="EMBL" id="CADDTS010000020">
    <property type="protein sequence ID" value="CAB1212229.1"/>
    <property type="molecule type" value="Genomic_DNA"/>
</dbReference>
<reference evidence="1 2" key="1">
    <citation type="submission" date="2020-02" db="EMBL/GenBank/DDBJ databases">
        <authorList>
            <person name="Chaudhuri R."/>
        </authorList>
    </citation>
    <scope>NUCLEOTIDE SEQUENCE [LARGE SCALE GENOMIC DNA]</scope>
    <source>
        <strain evidence="1">SFB21</strain>
    </source>
</reference>
<evidence type="ECO:0000313" key="1">
    <source>
        <dbReference type="EMBL" id="CAB1212229.1"/>
    </source>
</evidence>
<evidence type="ECO:0000313" key="2">
    <source>
        <dbReference type="Proteomes" id="UP000489961"/>
    </source>
</evidence>
<dbReference type="Proteomes" id="UP000489961">
    <property type="component" value="Unassembled WGS sequence"/>
</dbReference>
<name>A0A811G9Y5_9GAMM</name>